<protein>
    <recommendedName>
        <fullName evidence="1">Ubiquitin-like domain-containing protein</fullName>
    </recommendedName>
</protein>
<accession>A0A8H5ZDD0</accession>
<proteinExistence type="predicted"/>
<dbReference type="InterPro" id="IPR000626">
    <property type="entry name" value="Ubiquitin-like_dom"/>
</dbReference>
<dbReference type="Gene3D" id="3.10.20.90">
    <property type="entry name" value="Phosphatidylinositol 3-kinase Catalytic Subunit, Chain A, domain 1"/>
    <property type="match status" value="1"/>
</dbReference>
<sequence length="338" mass="36935">KGGRELVQGVPPGVAESYRALADHSGVPAATLNRRARGECSIEQKAKPFCLARNRLEPNRPLKPLGVFINVTLILKREEYRINTGNVSATTARAADEIQELKKGLTELLLRMERIRNRYTKQSIVVSNYRSTIKRLAGDTASLSSIPSLKSPDSPDMAVSAIVPTEASTVFYSISTTASIVETLTSDENSAFITAPSLRSSSTYVSVLASIYVNRHTVVDGNGQLQPSRDSQSCGAVISESTLVKQDRAGGMAHLPTHEQPYFGTFQTFVKDLSPSTQAIQLEAQASYLDLLWLLEDQVGIPPHRISLYYNGCRLSDTINLPNNDTLQGSVNAYMLDM</sequence>
<dbReference type="Proteomes" id="UP000624244">
    <property type="component" value="Unassembled WGS sequence"/>
</dbReference>
<reference evidence="2" key="1">
    <citation type="submission" date="2019-11" db="EMBL/GenBank/DDBJ databases">
        <title>Bipolaris sorokiniana Genome sequencing.</title>
        <authorList>
            <person name="Wang H."/>
        </authorList>
    </citation>
    <scope>NUCLEOTIDE SEQUENCE</scope>
</reference>
<feature type="non-terminal residue" evidence="2">
    <location>
        <position position="1"/>
    </location>
</feature>
<dbReference type="CDD" id="cd17039">
    <property type="entry name" value="Ubl_ubiquitin_like"/>
    <property type="match status" value="1"/>
</dbReference>
<evidence type="ECO:0000259" key="1">
    <source>
        <dbReference type="PROSITE" id="PS50053"/>
    </source>
</evidence>
<gene>
    <name evidence="2" type="ORF">GGP41_005572</name>
</gene>
<dbReference type="InterPro" id="IPR029071">
    <property type="entry name" value="Ubiquitin-like_domsf"/>
</dbReference>
<dbReference type="PROSITE" id="PS50053">
    <property type="entry name" value="UBIQUITIN_2"/>
    <property type="match status" value="1"/>
</dbReference>
<comment type="caution">
    <text evidence="2">The sequence shown here is derived from an EMBL/GenBank/DDBJ whole genome shotgun (WGS) entry which is preliminary data.</text>
</comment>
<evidence type="ECO:0000313" key="2">
    <source>
        <dbReference type="EMBL" id="KAF5848201.1"/>
    </source>
</evidence>
<feature type="domain" description="Ubiquitin-like" evidence="1">
    <location>
        <begin position="266"/>
        <end position="338"/>
    </location>
</feature>
<dbReference type="EMBL" id="WNKQ01000011">
    <property type="protein sequence ID" value="KAF5848201.1"/>
    <property type="molecule type" value="Genomic_DNA"/>
</dbReference>
<dbReference type="AlphaFoldDB" id="A0A8H5ZDD0"/>
<organism evidence="2 3">
    <name type="scientific">Cochliobolus sativus</name>
    <name type="common">Common root rot and spot blotch fungus</name>
    <name type="synonym">Bipolaris sorokiniana</name>
    <dbReference type="NCBI Taxonomy" id="45130"/>
    <lineage>
        <taxon>Eukaryota</taxon>
        <taxon>Fungi</taxon>
        <taxon>Dikarya</taxon>
        <taxon>Ascomycota</taxon>
        <taxon>Pezizomycotina</taxon>
        <taxon>Dothideomycetes</taxon>
        <taxon>Pleosporomycetidae</taxon>
        <taxon>Pleosporales</taxon>
        <taxon>Pleosporineae</taxon>
        <taxon>Pleosporaceae</taxon>
        <taxon>Bipolaris</taxon>
    </lineage>
</organism>
<evidence type="ECO:0000313" key="3">
    <source>
        <dbReference type="Proteomes" id="UP000624244"/>
    </source>
</evidence>
<name>A0A8H5ZDD0_COCSA</name>
<dbReference type="SUPFAM" id="SSF54236">
    <property type="entry name" value="Ubiquitin-like"/>
    <property type="match status" value="1"/>
</dbReference>